<proteinExistence type="predicted"/>
<keyword evidence="2" id="KW-1185">Reference proteome</keyword>
<evidence type="ECO:0000313" key="2">
    <source>
        <dbReference type="Proteomes" id="UP001152747"/>
    </source>
</evidence>
<dbReference type="OrthoDB" id="5849727at2759"/>
<gene>
    <name evidence="1" type="ORF">CAMP_LOCUS9829</name>
</gene>
<dbReference type="EMBL" id="CANHGI010000004">
    <property type="protein sequence ID" value="CAI5447192.1"/>
    <property type="molecule type" value="Genomic_DNA"/>
</dbReference>
<evidence type="ECO:0000313" key="1">
    <source>
        <dbReference type="EMBL" id="CAI5447192.1"/>
    </source>
</evidence>
<dbReference type="AlphaFoldDB" id="A0A9P1IPU7"/>
<sequence>MELLIAAQCSESFDELQQKFKGSLEILETSSSSDDLKIRIIDRICYLLYQDSNFGLVKEESSKNRKIVLFLRRLCKLWIDKIEEYKNSNSDFLAGDVISSCAVERIFSSWLIICELLGESAISEIQKFAKIYPTTLDFCQKLLNNDERCLTTIILLLPYSSRGLEANSIFHAPLIVLSIFFLVDFDTAIIIDWLNSELVAISAFLRILKSFERNWETWRNIDVEQSIIITTTSQKTTEVSQPNQKLELNIIELIGHQKSSKSIQISRKSQQIHGSNHQIQIHCNFATCHRRFQKMLEILAEKLEALRKRRLVPENYTRIIALCLRVAKL</sequence>
<dbReference type="Proteomes" id="UP001152747">
    <property type="component" value="Unassembled WGS sequence"/>
</dbReference>
<organism evidence="1 2">
    <name type="scientific">Caenorhabditis angaria</name>
    <dbReference type="NCBI Taxonomy" id="860376"/>
    <lineage>
        <taxon>Eukaryota</taxon>
        <taxon>Metazoa</taxon>
        <taxon>Ecdysozoa</taxon>
        <taxon>Nematoda</taxon>
        <taxon>Chromadorea</taxon>
        <taxon>Rhabditida</taxon>
        <taxon>Rhabditina</taxon>
        <taxon>Rhabditomorpha</taxon>
        <taxon>Rhabditoidea</taxon>
        <taxon>Rhabditidae</taxon>
        <taxon>Peloderinae</taxon>
        <taxon>Caenorhabditis</taxon>
    </lineage>
</organism>
<comment type="caution">
    <text evidence="1">The sequence shown here is derived from an EMBL/GenBank/DDBJ whole genome shotgun (WGS) entry which is preliminary data.</text>
</comment>
<protein>
    <submittedName>
        <fullName evidence="1">Uncharacterized protein</fullName>
    </submittedName>
</protein>
<reference evidence="1" key="1">
    <citation type="submission" date="2022-11" db="EMBL/GenBank/DDBJ databases">
        <authorList>
            <person name="Kikuchi T."/>
        </authorList>
    </citation>
    <scope>NUCLEOTIDE SEQUENCE</scope>
    <source>
        <strain evidence="1">PS1010</strain>
    </source>
</reference>
<accession>A0A9P1IPU7</accession>
<name>A0A9P1IPU7_9PELO</name>